<evidence type="ECO:0000256" key="5">
    <source>
        <dbReference type="ARBA" id="ARBA00023004"/>
    </source>
</evidence>
<dbReference type="GO" id="GO:0046872">
    <property type="term" value="F:metal ion binding"/>
    <property type="evidence" value="ECO:0007669"/>
    <property type="project" value="UniProtKB-KW"/>
</dbReference>
<protein>
    <submittedName>
        <fullName evidence="7">Class III cytochrome C family protein</fullName>
    </submittedName>
</protein>
<keyword evidence="8" id="KW-1185">Reference proteome</keyword>
<accession>A0A1M7Y5Q1</accession>
<dbReference type="CDD" id="cd08168">
    <property type="entry name" value="Cytochrom_C3"/>
    <property type="match status" value="2"/>
</dbReference>
<dbReference type="RefSeq" id="WP_073613315.1">
    <property type="nucleotide sequence ID" value="NZ_FRFE01000008.1"/>
</dbReference>
<dbReference type="STRING" id="1121416.SAMN02745220_02011"/>
<name>A0A1M7Y5Q1_9BACT</name>
<dbReference type="GO" id="GO:0009055">
    <property type="term" value="F:electron transfer activity"/>
    <property type="evidence" value="ECO:0007669"/>
    <property type="project" value="InterPro"/>
</dbReference>
<dbReference type="EMBL" id="FRFE01000008">
    <property type="protein sequence ID" value="SHO47866.1"/>
    <property type="molecule type" value="Genomic_DNA"/>
</dbReference>
<keyword evidence="5" id="KW-0408">Iron</keyword>
<dbReference type="Pfam" id="PF02085">
    <property type="entry name" value="Cytochrom_CIII"/>
    <property type="match status" value="1"/>
</dbReference>
<evidence type="ECO:0000259" key="6">
    <source>
        <dbReference type="Pfam" id="PF02085"/>
    </source>
</evidence>
<reference evidence="7 8" key="1">
    <citation type="submission" date="2016-12" db="EMBL/GenBank/DDBJ databases">
        <authorList>
            <person name="Song W.-J."/>
            <person name="Kurnit D.M."/>
        </authorList>
    </citation>
    <scope>NUCLEOTIDE SEQUENCE [LARGE SCALE GENOMIC DNA]</scope>
    <source>
        <strain evidence="7 8">DSM 18488</strain>
    </source>
</reference>
<dbReference type="PROSITE" id="PS51257">
    <property type="entry name" value="PROKAR_LIPOPROTEIN"/>
    <property type="match status" value="1"/>
</dbReference>
<organism evidence="7 8">
    <name type="scientific">Desulfopila aestuarii DSM 18488</name>
    <dbReference type="NCBI Taxonomy" id="1121416"/>
    <lineage>
        <taxon>Bacteria</taxon>
        <taxon>Pseudomonadati</taxon>
        <taxon>Thermodesulfobacteriota</taxon>
        <taxon>Desulfobulbia</taxon>
        <taxon>Desulfobulbales</taxon>
        <taxon>Desulfocapsaceae</taxon>
        <taxon>Desulfopila</taxon>
    </lineage>
</organism>
<dbReference type="OrthoDB" id="5427780at2"/>
<evidence type="ECO:0000313" key="7">
    <source>
        <dbReference type="EMBL" id="SHO47866.1"/>
    </source>
</evidence>
<dbReference type="AlphaFoldDB" id="A0A1M7Y5Q1"/>
<evidence type="ECO:0000256" key="3">
    <source>
        <dbReference type="ARBA" id="ARBA00022723"/>
    </source>
</evidence>
<dbReference type="GO" id="GO:0020037">
    <property type="term" value="F:heme binding"/>
    <property type="evidence" value="ECO:0007669"/>
    <property type="project" value="InterPro"/>
</dbReference>
<keyword evidence="1" id="KW-0813">Transport</keyword>
<dbReference type="InterPro" id="IPR036280">
    <property type="entry name" value="Multihaem_cyt_sf"/>
</dbReference>
<dbReference type="SUPFAM" id="SSF48695">
    <property type="entry name" value="Multiheme cytochromes"/>
    <property type="match status" value="1"/>
</dbReference>
<sequence length="209" mass="22852">MSGNVRVRRNWTRSLTIVLIVAVAGAIIGCLADGKKTDTHRLFFQSTAGAVLFDHGKHSQSADSCAQCHHDLYSATQAIACTECHDADVKADDFEHDNLKDIHSRDCSRCHQVMEDAKPDSCRTCHPGSQPSTTPLVNCTECHDDSFSPEMLEHDEYLDIEAHTCQGCHAPRSVSEAYHTNCTSCHLENAPARFSGADGKVVCGACHLR</sequence>
<evidence type="ECO:0000313" key="8">
    <source>
        <dbReference type="Proteomes" id="UP000184603"/>
    </source>
</evidence>
<evidence type="ECO:0000256" key="1">
    <source>
        <dbReference type="ARBA" id="ARBA00022448"/>
    </source>
</evidence>
<feature type="domain" description="Class III cytochrome C" evidence="6">
    <location>
        <begin position="46"/>
        <end position="126"/>
    </location>
</feature>
<dbReference type="InterPro" id="IPR020942">
    <property type="entry name" value="Cyt_c_III_dom"/>
</dbReference>
<proteinExistence type="predicted"/>
<dbReference type="Gene3D" id="3.90.10.10">
    <property type="entry name" value="Cytochrome C3"/>
    <property type="match status" value="2"/>
</dbReference>
<keyword evidence="3" id="KW-0479">Metal-binding</keyword>
<evidence type="ECO:0000256" key="2">
    <source>
        <dbReference type="ARBA" id="ARBA00022617"/>
    </source>
</evidence>
<keyword evidence="2" id="KW-0349">Heme</keyword>
<dbReference type="Proteomes" id="UP000184603">
    <property type="component" value="Unassembled WGS sequence"/>
</dbReference>
<keyword evidence="4" id="KW-0249">Electron transport</keyword>
<evidence type="ECO:0000256" key="4">
    <source>
        <dbReference type="ARBA" id="ARBA00022982"/>
    </source>
</evidence>
<gene>
    <name evidence="7" type="ORF">SAMN02745220_02011</name>
</gene>